<proteinExistence type="predicted"/>
<dbReference type="Gene3D" id="3.10.20.30">
    <property type="match status" value="1"/>
</dbReference>
<sequence length="76" mass="8649">MEINLYDSATVSDALNELNKRFSATFKEKTGRKLEEALESLFNLFLNGTYLNLPSDLERKLKEKDEIIILRPVSGG</sequence>
<dbReference type="SUPFAM" id="SSF54285">
    <property type="entry name" value="MoaD/ThiS"/>
    <property type="match status" value="1"/>
</dbReference>
<reference evidence="1" key="1">
    <citation type="journal article" date="2014" name="Front. Microbiol.">
        <title>High frequency of phylogenetically diverse reductive dehalogenase-homologous genes in deep subseafloor sedimentary metagenomes.</title>
        <authorList>
            <person name="Kawai M."/>
            <person name="Futagami T."/>
            <person name="Toyoda A."/>
            <person name="Takaki Y."/>
            <person name="Nishi S."/>
            <person name="Hori S."/>
            <person name="Arai W."/>
            <person name="Tsubouchi T."/>
            <person name="Morono Y."/>
            <person name="Uchiyama I."/>
            <person name="Ito T."/>
            <person name="Fujiyama A."/>
            <person name="Inagaki F."/>
            <person name="Takami H."/>
        </authorList>
    </citation>
    <scope>NUCLEOTIDE SEQUENCE</scope>
    <source>
        <strain evidence="1">Expedition CK06-06</strain>
    </source>
</reference>
<dbReference type="AlphaFoldDB" id="X0UPG1"/>
<dbReference type="EMBL" id="BARS01026581">
    <property type="protein sequence ID" value="GAG02183.1"/>
    <property type="molecule type" value="Genomic_DNA"/>
</dbReference>
<evidence type="ECO:0008006" key="2">
    <source>
        <dbReference type="Google" id="ProtNLM"/>
    </source>
</evidence>
<comment type="caution">
    <text evidence="1">The sequence shown here is derived from an EMBL/GenBank/DDBJ whole genome shotgun (WGS) entry which is preliminary data.</text>
</comment>
<name>X0UPG1_9ZZZZ</name>
<dbReference type="Pfam" id="PF02597">
    <property type="entry name" value="ThiS"/>
    <property type="match status" value="1"/>
</dbReference>
<dbReference type="InterPro" id="IPR012675">
    <property type="entry name" value="Beta-grasp_dom_sf"/>
</dbReference>
<accession>X0UPG1</accession>
<protein>
    <recommendedName>
        <fullName evidence="2">MoaD/ThiS family protein</fullName>
    </recommendedName>
</protein>
<dbReference type="CDD" id="cd17040">
    <property type="entry name" value="Ubl_MoaD_like"/>
    <property type="match status" value="1"/>
</dbReference>
<evidence type="ECO:0000313" key="1">
    <source>
        <dbReference type="EMBL" id="GAG02183.1"/>
    </source>
</evidence>
<dbReference type="InterPro" id="IPR003749">
    <property type="entry name" value="ThiS/MoaD-like"/>
</dbReference>
<organism evidence="1">
    <name type="scientific">marine sediment metagenome</name>
    <dbReference type="NCBI Taxonomy" id="412755"/>
    <lineage>
        <taxon>unclassified sequences</taxon>
        <taxon>metagenomes</taxon>
        <taxon>ecological metagenomes</taxon>
    </lineage>
</organism>
<gene>
    <name evidence="1" type="ORF">S01H1_41874</name>
</gene>
<dbReference type="InterPro" id="IPR016155">
    <property type="entry name" value="Mopterin_synth/thiamin_S_b"/>
</dbReference>